<name>A0A173SBI6_ANAHA</name>
<dbReference type="EMBL" id="CYXT01000006">
    <property type="protein sequence ID" value="CUM87651.1"/>
    <property type="molecule type" value="Genomic_DNA"/>
</dbReference>
<reference evidence="3 5" key="2">
    <citation type="journal article" date="2020" name="Cell Host Microbe">
        <title>Functional and Genomic Variation between Human-Derived Isolates of Lachnospiraceae Reveals Inter- and Intra-Species Diversity.</title>
        <authorList>
            <person name="Sorbara M.T."/>
            <person name="Littmann E.R."/>
            <person name="Fontana E."/>
            <person name="Moody T.U."/>
            <person name="Kohout C.E."/>
            <person name="Gjonbalaj M."/>
            <person name="Eaton V."/>
            <person name="Seok R."/>
            <person name="Leiner I.M."/>
            <person name="Pamer E.G."/>
        </authorList>
    </citation>
    <scope>NUCLEOTIDE SEQUENCE [LARGE SCALE GENOMIC DNA]</scope>
    <source>
        <strain evidence="3 5">MSK.14.57</strain>
    </source>
</reference>
<reference evidence="2 4" key="1">
    <citation type="submission" date="2015-09" db="EMBL/GenBank/DDBJ databases">
        <authorList>
            <consortium name="Pathogen Informatics"/>
        </authorList>
    </citation>
    <scope>NUCLEOTIDE SEQUENCE [LARGE SCALE GENOMIC DNA]</scope>
    <source>
        <strain evidence="2 4">2789STDY5608868</strain>
    </source>
</reference>
<evidence type="ECO:0000313" key="2">
    <source>
        <dbReference type="EMBL" id="CUM87651.1"/>
    </source>
</evidence>
<feature type="chain" id="PRO_5044549705" evidence="1">
    <location>
        <begin position="24"/>
        <end position="145"/>
    </location>
</feature>
<sequence>MKKVIISICIMVSLMGVFVNVNASEDQEMITSNQVLEDGFLEETEEEEFLNFSTKVNVDWTVKPQILKRSKGFTKKAGSIIYINLKIFPHKKVRIGVIKGGKVKKYYEVTTGLEKEIPVKDTDTYSVFVQNMTNSTINAKGSYIK</sequence>
<evidence type="ECO:0000256" key="1">
    <source>
        <dbReference type="SAM" id="SignalP"/>
    </source>
</evidence>
<dbReference type="Proteomes" id="UP001644750">
    <property type="component" value="Unassembled WGS sequence"/>
</dbReference>
<dbReference type="AlphaFoldDB" id="A0A173SBI6"/>
<dbReference type="RefSeq" id="WP_022091772.1">
    <property type="nucleotide sequence ID" value="NC_021016.1"/>
</dbReference>
<organism evidence="2 4">
    <name type="scientific">Anaerostipes hadrus</name>
    <dbReference type="NCBI Taxonomy" id="649756"/>
    <lineage>
        <taxon>Bacteria</taxon>
        <taxon>Bacillati</taxon>
        <taxon>Bacillota</taxon>
        <taxon>Clostridia</taxon>
        <taxon>Lachnospirales</taxon>
        <taxon>Lachnospiraceae</taxon>
        <taxon>Anaerostipes</taxon>
    </lineage>
</organism>
<evidence type="ECO:0000313" key="3">
    <source>
        <dbReference type="EMBL" id="NSJ80936.1"/>
    </source>
</evidence>
<keyword evidence="5" id="KW-1185">Reference proteome</keyword>
<reference evidence="3" key="3">
    <citation type="submission" date="2020-02" db="EMBL/GenBank/DDBJ databases">
        <authorList>
            <person name="Littmann E."/>
            <person name="Sorbara M."/>
        </authorList>
    </citation>
    <scope>NUCLEOTIDE SEQUENCE</scope>
    <source>
        <strain evidence="3">MSK.14.57</strain>
    </source>
</reference>
<dbReference type="EMBL" id="JAAITB010000046">
    <property type="protein sequence ID" value="NSJ80936.1"/>
    <property type="molecule type" value="Genomic_DNA"/>
</dbReference>
<proteinExistence type="predicted"/>
<protein>
    <submittedName>
        <fullName evidence="2">Uncharacterized protein</fullName>
    </submittedName>
</protein>
<evidence type="ECO:0000313" key="4">
    <source>
        <dbReference type="Proteomes" id="UP000095598"/>
    </source>
</evidence>
<accession>A0A173SBI6</accession>
<dbReference type="Proteomes" id="UP000095598">
    <property type="component" value="Unassembled WGS sequence"/>
</dbReference>
<evidence type="ECO:0000313" key="5">
    <source>
        <dbReference type="Proteomes" id="UP001644750"/>
    </source>
</evidence>
<feature type="signal peptide" evidence="1">
    <location>
        <begin position="1"/>
        <end position="23"/>
    </location>
</feature>
<keyword evidence="1" id="KW-0732">Signal</keyword>
<gene>
    <name evidence="2" type="ORF">ERS852425_01176</name>
    <name evidence="3" type="ORF">G5A72_15415</name>
</gene>